<dbReference type="Proteomes" id="UP000606935">
    <property type="component" value="Unassembled WGS sequence"/>
</dbReference>
<dbReference type="InterPro" id="IPR032710">
    <property type="entry name" value="NTF2-like_dom_sf"/>
</dbReference>
<sequence length="167" mass="18996">MGLLVPVATFPMNKLCYCHSQQPFSQCCEPLLKGEAAPSAEALMRSRYSAYATGKFDYVLETYSQEKREQLSLDDLQENAEATQWLALQVEQHRPDGETAEVQFCAYFKEQGKVYKLHELSRFVRESQQWKYQDGDILPDTGPVKIGRNDACFCASGRKYKQCCGKG</sequence>
<dbReference type="AlphaFoldDB" id="A0A917Z230"/>
<comment type="caution">
    <text evidence="2">The sequence shown here is derived from an EMBL/GenBank/DDBJ whole genome shotgun (WGS) entry which is preliminary data.</text>
</comment>
<dbReference type="InterPro" id="IPR048469">
    <property type="entry name" value="YchJ-like_M"/>
</dbReference>
<proteinExistence type="predicted"/>
<organism evidence="2 3">
    <name type="scientific">Bowmanella pacifica</name>
    <dbReference type="NCBI Taxonomy" id="502051"/>
    <lineage>
        <taxon>Bacteria</taxon>
        <taxon>Pseudomonadati</taxon>
        <taxon>Pseudomonadota</taxon>
        <taxon>Gammaproteobacteria</taxon>
        <taxon>Alteromonadales</taxon>
        <taxon>Alteromonadaceae</taxon>
        <taxon>Bowmanella</taxon>
    </lineage>
</organism>
<evidence type="ECO:0000313" key="3">
    <source>
        <dbReference type="Proteomes" id="UP000606935"/>
    </source>
</evidence>
<dbReference type="EMBL" id="BMLS01000006">
    <property type="protein sequence ID" value="GGO72940.1"/>
    <property type="molecule type" value="Genomic_DNA"/>
</dbReference>
<dbReference type="InterPro" id="IPR004027">
    <property type="entry name" value="SEC_C_motif"/>
</dbReference>
<name>A0A917Z230_9ALTE</name>
<keyword evidence="3" id="KW-1185">Reference proteome</keyword>
<evidence type="ECO:0000313" key="2">
    <source>
        <dbReference type="EMBL" id="GGO72940.1"/>
    </source>
</evidence>
<dbReference type="Pfam" id="PF17775">
    <property type="entry name" value="YchJ_M-like"/>
    <property type="match status" value="1"/>
</dbReference>
<gene>
    <name evidence="2" type="ORF">GCM10010982_32290</name>
</gene>
<dbReference type="PANTHER" id="PTHR33747">
    <property type="entry name" value="UPF0225 PROTEIN SCO1677"/>
    <property type="match status" value="1"/>
</dbReference>
<dbReference type="Pfam" id="PF02810">
    <property type="entry name" value="SEC-C"/>
    <property type="match status" value="2"/>
</dbReference>
<dbReference type="PANTHER" id="PTHR33747:SF1">
    <property type="entry name" value="ADENYLATE CYCLASE-ASSOCIATED CAP C-TERMINAL DOMAIN-CONTAINING PROTEIN"/>
    <property type="match status" value="1"/>
</dbReference>
<feature type="domain" description="YchJ-like middle NTF2-like" evidence="1">
    <location>
        <begin position="39"/>
        <end position="135"/>
    </location>
</feature>
<dbReference type="SUPFAM" id="SSF54427">
    <property type="entry name" value="NTF2-like"/>
    <property type="match status" value="1"/>
</dbReference>
<reference evidence="2" key="1">
    <citation type="journal article" date="2014" name="Int. J. Syst. Evol. Microbiol.">
        <title>Complete genome sequence of Corynebacterium casei LMG S-19264T (=DSM 44701T), isolated from a smear-ripened cheese.</title>
        <authorList>
            <consortium name="US DOE Joint Genome Institute (JGI-PGF)"/>
            <person name="Walter F."/>
            <person name="Albersmeier A."/>
            <person name="Kalinowski J."/>
            <person name="Ruckert C."/>
        </authorList>
    </citation>
    <scope>NUCLEOTIDE SEQUENCE</scope>
    <source>
        <strain evidence="2">CGMCC 1.7086</strain>
    </source>
</reference>
<protein>
    <recommendedName>
        <fullName evidence="1">YchJ-like middle NTF2-like domain-containing protein</fullName>
    </recommendedName>
</protein>
<dbReference type="SUPFAM" id="SSF103642">
    <property type="entry name" value="Sec-C motif"/>
    <property type="match status" value="1"/>
</dbReference>
<dbReference type="Gene3D" id="3.10.450.50">
    <property type="match status" value="1"/>
</dbReference>
<accession>A0A917Z230</accession>
<reference evidence="2" key="2">
    <citation type="submission" date="2020-09" db="EMBL/GenBank/DDBJ databases">
        <authorList>
            <person name="Sun Q."/>
            <person name="Zhou Y."/>
        </authorList>
    </citation>
    <scope>NUCLEOTIDE SEQUENCE</scope>
    <source>
        <strain evidence="2">CGMCC 1.7086</strain>
    </source>
</reference>
<evidence type="ECO:0000259" key="1">
    <source>
        <dbReference type="Pfam" id="PF17775"/>
    </source>
</evidence>